<accession>A0A841PQM5</accession>
<proteinExistence type="predicted"/>
<evidence type="ECO:0000313" key="1">
    <source>
        <dbReference type="EMBL" id="MBB6451049.1"/>
    </source>
</evidence>
<dbReference type="Proteomes" id="UP000568839">
    <property type="component" value="Unassembled WGS sequence"/>
</dbReference>
<protein>
    <submittedName>
        <fullName evidence="1">Uncharacterized protein</fullName>
    </submittedName>
</protein>
<keyword evidence="2" id="KW-1185">Reference proteome</keyword>
<organism evidence="1 2">
    <name type="scientific">Geomicrobium halophilum</name>
    <dbReference type="NCBI Taxonomy" id="549000"/>
    <lineage>
        <taxon>Bacteria</taxon>
        <taxon>Bacillati</taxon>
        <taxon>Bacillota</taxon>
        <taxon>Bacilli</taxon>
        <taxon>Bacillales</taxon>
        <taxon>Geomicrobium</taxon>
    </lineage>
</organism>
<comment type="caution">
    <text evidence="1">The sequence shown here is derived from an EMBL/GenBank/DDBJ whole genome shotgun (WGS) entry which is preliminary data.</text>
</comment>
<dbReference type="RefSeq" id="WP_184405118.1">
    <property type="nucleotide sequence ID" value="NZ_JACHHJ010000005.1"/>
</dbReference>
<sequence>MQEVYQVATWLPAGSTFFSRGMLDDSPGRWEFVGQKAPEEIRNKDNDHSVEHLFPKSAQNPIKYVNV</sequence>
<dbReference type="AlphaFoldDB" id="A0A841PQM5"/>
<gene>
    <name evidence="1" type="ORF">HNR44_003043</name>
</gene>
<name>A0A841PQM5_9BACL</name>
<evidence type="ECO:0000313" key="2">
    <source>
        <dbReference type="Proteomes" id="UP000568839"/>
    </source>
</evidence>
<reference evidence="1 2" key="1">
    <citation type="submission" date="2020-08" db="EMBL/GenBank/DDBJ databases">
        <title>Genomic Encyclopedia of Type Strains, Phase IV (KMG-IV): sequencing the most valuable type-strain genomes for metagenomic binning, comparative biology and taxonomic classification.</title>
        <authorList>
            <person name="Goeker M."/>
        </authorList>
    </citation>
    <scope>NUCLEOTIDE SEQUENCE [LARGE SCALE GENOMIC DNA]</scope>
    <source>
        <strain evidence="1 2">DSM 21769</strain>
    </source>
</reference>
<dbReference type="EMBL" id="JACHHJ010000005">
    <property type="protein sequence ID" value="MBB6451049.1"/>
    <property type="molecule type" value="Genomic_DNA"/>
</dbReference>